<keyword evidence="2" id="KW-1185">Reference proteome</keyword>
<evidence type="ECO:0000313" key="2">
    <source>
        <dbReference type="Proteomes" id="UP001065265"/>
    </source>
</evidence>
<organism evidence="1 2">
    <name type="scientific">Qipengyuania spongiae</name>
    <dbReference type="NCBI Taxonomy" id="2909673"/>
    <lineage>
        <taxon>Bacteria</taxon>
        <taxon>Pseudomonadati</taxon>
        <taxon>Pseudomonadota</taxon>
        <taxon>Alphaproteobacteria</taxon>
        <taxon>Sphingomonadales</taxon>
        <taxon>Erythrobacteraceae</taxon>
        <taxon>Qipengyuania</taxon>
    </lineage>
</organism>
<protein>
    <submittedName>
        <fullName evidence="1">Sulfotransferase</fullName>
    </submittedName>
</protein>
<dbReference type="PANTHER" id="PTHR36451:SF1">
    <property type="entry name" value="OMEGA-HYDROXY-BETA-DIHYDROMENAQUINONE-9 SULFOTRANSFERASE STF3"/>
    <property type="match status" value="1"/>
</dbReference>
<dbReference type="Proteomes" id="UP001065265">
    <property type="component" value="Chromosome"/>
</dbReference>
<dbReference type="PANTHER" id="PTHR36451">
    <property type="entry name" value="PAPS-DEPENDENT SULFOTRANSFERASE STF3"/>
    <property type="match status" value="1"/>
</dbReference>
<dbReference type="Gene3D" id="3.40.50.300">
    <property type="entry name" value="P-loop containing nucleotide triphosphate hydrolases"/>
    <property type="match status" value="1"/>
</dbReference>
<name>A0ABY5SZD3_9SPHN</name>
<evidence type="ECO:0000313" key="1">
    <source>
        <dbReference type="EMBL" id="UVI38059.1"/>
    </source>
</evidence>
<accession>A0ABY5SZD3</accession>
<dbReference type="SUPFAM" id="SSF52540">
    <property type="entry name" value="P-loop containing nucleoside triphosphate hydrolases"/>
    <property type="match status" value="1"/>
</dbReference>
<dbReference type="Pfam" id="PF13469">
    <property type="entry name" value="Sulfotransfer_3"/>
    <property type="match status" value="1"/>
</dbReference>
<proteinExistence type="predicted"/>
<dbReference type="RefSeq" id="WP_265557254.1">
    <property type="nucleotide sequence ID" value="NZ_CP092471.1"/>
</dbReference>
<dbReference type="EMBL" id="CP092471">
    <property type="protein sequence ID" value="UVI38059.1"/>
    <property type="molecule type" value="Genomic_DNA"/>
</dbReference>
<reference evidence="1" key="1">
    <citation type="submission" date="2022-02" db="EMBL/GenBank/DDBJ databases">
        <title>Qipengyuania spongiae sp. nov., isolated from marine sponge.</title>
        <authorList>
            <person name="Li Z."/>
            <person name="Zhang M."/>
        </authorList>
    </citation>
    <scope>NUCLEOTIDE SEQUENCE</scope>
    <source>
        <strain evidence="1">PHS-Z21</strain>
    </source>
</reference>
<dbReference type="InterPro" id="IPR052736">
    <property type="entry name" value="Stf3_sulfotransferase"/>
</dbReference>
<gene>
    <name evidence="1" type="ORF">L1F33_07170</name>
</gene>
<sequence>MTLPRPHPLAVSGAARKAMRLLEWSWSSGWNEKPALDPAALWATGSKGYAPEDEISIRAPEDVADFRERLELLCASLREEADLNPLGHTMAYGQITGAIRKRHALGRLWRERPELAETAIAAPIAVVGQMRAGTTRLQRLIAADPAYSGTRFCDSHNPLPGTPDFRPLRSRAALAVARIINPWLDTLHPFGATRTDEEIGWLSAALGACAFEAQWNIPSFVAHSEATDPAPVYREFARILRTDAAFHGNAHRPRVLKCPQFAEDLEALIREFPDARLVVARRERAATVASAVSMVAAQSAFQSDARTTQDIEAEWQRKTALRDSRMAEGLRHCANPAVEVRFEDLNRDWRAAVATIYDRLGLRLTDEALAAMAAEAETARGDAHHGHERQVRQFAKA</sequence>
<dbReference type="InterPro" id="IPR027417">
    <property type="entry name" value="P-loop_NTPase"/>
</dbReference>